<dbReference type="EMBL" id="VUNQ01000055">
    <property type="protein sequence ID" value="MSU03112.1"/>
    <property type="molecule type" value="Genomic_DNA"/>
</dbReference>
<keyword evidence="1" id="KW-0812">Transmembrane</keyword>
<name>A0A6N7XQM2_9FIRM</name>
<evidence type="ECO:0000313" key="2">
    <source>
        <dbReference type="EMBL" id="MSU03112.1"/>
    </source>
</evidence>
<comment type="caution">
    <text evidence="2">The sequence shown here is derived from an EMBL/GenBank/DDBJ whole genome shotgun (WGS) entry which is preliminary data.</text>
</comment>
<reference evidence="2 3" key="1">
    <citation type="submission" date="2019-09" db="EMBL/GenBank/DDBJ databases">
        <title>In-depth cultivation of the pig gut microbiome towards novel bacterial diversity and tailored functional studies.</title>
        <authorList>
            <person name="Wylensek D."/>
            <person name="Hitch T.C.A."/>
            <person name="Clavel T."/>
        </authorList>
    </citation>
    <scope>NUCLEOTIDE SEQUENCE [LARGE SCALE GENOMIC DNA]</scope>
    <source>
        <strain evidence="2 3">WCA3-693-APC-4?</strain>
    </source>
</reference>
<accession>A0A6N7XQM2</accession>
<keyword evidence="1" id="KW-0472">Membrane</keyword>
<dbReference type="RefSeq" id="WP_154442587.1">
    <property type="nucleotide sequence ID" value="NZ_JAHLPJ010000001.1"/>
</dbReference>
<feature type="transmembrane region" description="Helical" evidence="1">
    <location>
        <begin position="62"/>
        <end position="84"/>
    </location>
</feature>
<proteinExistence type="predicted"/>
<evidence type="ECO:0000313" key="3">
    <source>
        <dbReference type="Proteomes" id="UP000469523"/>
    </source>
</evidence>
<organism evidence="2 3">
    <name type="scientific">Tissierella pigra</name>
    <dbReference type="NCBI Taxonomy" id="2607614"/>
    <lineage>
        <taxon>Bacteria</taxon>
        <taxon>Bacillati</taxon>
        <taxon>Bacillota</taxon>
        <taxon>Tissierellia</taxon>
        <taxon>Tissierellales</taxon>
        <taxon>Tissierellaceae</taxon>
        <taxon>Tissierella</taxon>
    </lineage>
</organism>
<keyword evidence="3" id="KW-1185">Reference proteome</keyword>
<dbReference type="AlphaFoldDB" id="A0A6N7XQM2"/>
<gene>
    <name evidence="2" type="ORF">FYJ83_16750</name>
</gene>
<feature type="transmembrane region" description="Helical" evidence="1">
    <location>
        <begin position="6"/>
        <end position="26"/>
    </location>
</feature>
<keyword evidence="1" id="KW-1133">Transmembrane helix</keyword>
<dbReference type="Proteomes" id="UP000469523">
    <property type="component" value="Unassembled WGS sequence"/>
</dbReference>
<evidence type="ECO:0000256" key="1">
    <source>
        <dbReference type="SAM" id="Phobius"/>
    </source>
</evidence>
<sequence>METIVIIALIIINIFTIYKFLFNLIFIDKDDFNKSVGYSLTPDIISLFRGEYWKDRGGEIKLGFFIMLCIIVTVFEYSIVIGIIKRF</sequence>
<protein>
    <submittedName>
        <fullName evidence="2">Uncharacterized protein</fullName>
    </submittedName>
</protein>